<evidence type="ECO:0000259" key="20">
    <source>
        <dbReference type="Pfam" id="PF13614"/>
    </source>
</evidence>
<dbReference type="InterPro" id="IPR003856">
    <property type="entry name" value="LPS_length_determ_N"/>
</dbReference>
<comment type="similarity">
    <text evidence="3">Belongs to the etk/wzc family.</text>
</comment>
<keyword evidence="10" id="KW-0418">Kinase</keyword>
<evidence type="ECO:0000256" key="6">
    <source>
        <dbReference type="ARBA" id="ARBA00022519"/>
    </source>
</evidence>
<keyword evidence="12 18" id="KW-1133">Transmembrane helix</keyword>
<keyword evidence="6" id="KW-0997">Cell inner membrane</keyword>
<keyword evidence="5" id="KW-1003">Cell membrane</keyword>
<dbReference type="RefSeq" id="WP_370396743.1">
    <property type="nucleotide sequence ID" value="NZ_JALBUT010000003.1"/>
</dbReference>
<feature type="coiled-coil region" evidence="16">
    <location>
        <begin position="263"/>
        <end position="297"/>
    </location>
</feature>
<evidence type="ECO:0000256" key="5">
    <source>
        <dbReference type="ARBA" id="ARBA00022475"/>
    </source>
</evidence>
<evidence type="ECO:0000256" key="18">
    <source>
        <dbReference type="SAM" id="Phobius"/>
    </source>
</evidence>
<feature type="coiled-coil region" evidence="16">
    <location>
        <begin position="381"/>
        <end position="464"/>
    </location>
</feature>
<evidence type="ECO:0000256" key="15">
    <source>
        <dbReference type="ARBA" id="ARBA00051245"/>
    </source>
</evidence>
<feature type="transmembrane region" description="Helical" evidence="18">
    <location>
        <begin position="493"/>
        <end position="518"/>
    </location>
</feature>
<evidence type="ECO:0000256" key="8">
    <source>
        <dbReference type="ARBA" id="ARBA00022692"/>
    </source>
</evidence>
<dbReference type="EC" id="2.7.10.2" evidence="4"/>
<comment type="similarity">
    <text evidence="2">Belongs to the CpsD/CapB family.</text>
</comment>
<feature type="transmembrane region" description="Helical" evidence="18">
    <location>
        <begin position="104"/>
        <end position="123"/>
    </location>
</feature>
<dbReference type="NCBIfam" id="TIGR01007">
    <property type="entry name" value="eps_fam"/>
    <property type="match status" value="1"/>
</dbReference>
<comment type="subcellular location">
    <subcellularLocation>
        <location evidence="1">Cell inner membrane</location>
        <topology evidence="1">Multi-pass membrane protein</topology>
    </subcellularLocation>
</comment>
<keyword evidence="22" id="KW-1185">Reference proteome</keyword>
<evidence type="ECO:0000256" key="3">
    <source>
        <dbReference type="ARBA" id="ARBA00008883"/>
    </source>
</evidence>
<evidence type="ECO:0000256" key="9">
    <source>
        <dbReference type="ARBA" id="ARBA00022741"/>
    </source>
</evidence>
<dbReference type="Pfam" id="PF02706">
    <property type="entry name" value="Wzz"/>
    <property type="match status" value="1"/>
</dbReference>
<gene>
    <name evidence="21" type="ORF">MOX91_03760</name>
</gene>
<evidence type="ECO:0000313" key="22">
    <source>
        <dbReference type="Proteomes" id="UP001275932"/>
    </source>
</evidence>
<dbReference type="GO" id="GO:0004715">
    <property type="term" value="F:non-membrane spanning protein tyrosine kinase activity"/>
    <property type="evidence" value="ECO:0007669"/>
    <property type="project" value="UniProtKB-EC"/>
</dbReference>
<name>A0ABU4WFF4_9BACT</name>
<dbReference type="PANTHER" id="PTHR32309">
    <property type="entry name" value="TYROSINE-PROTEIN KINASE"/>
    <property type="match status" value="1"/>
</dbReference>
<evidence type="ECO:0000259" key="19">
    <source>
        <dbReference type="Pfam" id="PF02706"/>
    </source>
</evidence>
<sequence length="806" mass="90839">MSEEKKDAQTQQNNAPKKVVRKKVVSSFSNGGGSNPSYGYGASYGYGYGYGNYNGYGNYGSYGNYGNYGTYGNPYGKNYGAAPQGNEIPNRTFADYLQILREKIWFIVITFLIILSGSILYTFRVTPVYTSRATIRILRSVDKPVEADRSRRDDIRDVQDFNTQIKLLESMEVVSFVKKQLKPDEAQRLMAPYHDMITFGAKITEEGILIRNRNIAPNRMSFVVNIDYTHPDKDLAARVANLYAKEFITYSQQTNSSDMLMMIEALRDKVNFQDTKVRELESKLVNYRKENKAESLDQRVDMLAKELVDLTTSVTIAKQNYEAAQTEWRLIQECEREKGNLWELPRIRSNPHVSQLLQQRSMLLIDLAQYEKRYKAKHPKMIELTRRLEQTNNELNVAVKSTVQEIAANYEMVQKNYENLQKALAEKNAERNDLSDKAVAYKVIEREKNAAEMLLQEMQLQMNKRLAEVNLIPASAKIVDTALSSSEPSSPNYILNIIIGVLGGILGGIVMAFAVAFLDDKAKSAYDVESIIGLPLLGSIPRIKRLNSSEKAQVSASNADRGAAESFKAVLSSIKLSHIGKTAKVILSTSTTPSEGKSFVLSNLAFTSAMNGEKTLIIDADLRLPAISKILDLNTETGILSYIEDKNTLQESIVHEYFPNMDVLPCERRAANPTQVLNSEKFVQMLQELRSQYDKIFIDTPPIGAVSDAVSILPYVDGMIYVIKFNAIKRKLIKNYIKRLLESNVPILGAIMNMVNVSSAGMYSTSYYNKSYHSYYATEDIPPSVDESEPKDEDFTEMPDPDEENK</sequence>
<dbReference type="Proteomes" id="UP001275932">
    <property type="component" value="Unassembled WGS sequence"/>
</dbReference>
<comment type="catalytic activity">
    <reaction evidence="15">
        <text>L-tyrosyl-[protein] + ATP = O-phospho-L-tyrosyl-[protein] + ADP + H(+)</text>
        <dbReference type="Rhea" id="RHEA:10596"/>
        <dbReference type="Rhea" id="RHEA-COMP:10136"/>
        <dbReference type="Rhea" id="RHEA-COMP:20101"/>
        <dbReference type="ChEBI" id="CHEBI:15378"/>
        <dbReference type="ChEBI" id="CHEBI:30616"/>
        <dbReference type="ChEBI" id="CHEBI:46858"/>
        <dbReference type="ChEBI" id="CHEBI:61978"/>
        <dbReference type="ChEBI" id="CHEBI:456216"/>
        <dbReference type="EC" id="2.7.10.2"/>
    </reaction>
</comment>
<feature type="domain" description="Polysaccharide chain length determinant N-terminal" evidence="19">
    <location>
        <begin position="95"/>
        <end position="180"/>
    </location>
</feature>
<evidence type="ECO:0000256" key="13">
    <source>
        <dbReference type="ARBA" id="ARBA00023136"/>
    </source>
</evidence>
<dbReference type="InterPro" id="IPR025669">
    <property type="entry name" value="AAA_dom"/>
</dbReference>
<evidence type="ECO:0000256" key="12">
    <source>
        <dbReference type="ARBA" id="ARBA00022989"/>
    </source>
</evidence>
<evidence type="ECO:0000256" key="7">
    <source>
        <dbReference type="ARBA" id="ARBA00022679"/>
    </source>
</evidence>
<keyword evidence="14" id="KW-0829">Tyrosine-protein kinase</keyword>
<reference evidence="21 22" key="1">
    <citation type="submission" date="2022-03" db="EMBL/GenBank/DDBJ databases">
        <title>Novel taxa within the pig intestine.</title>
        <authorList>
            <person name="Wylensek D."/>
            <person name="Bishof K."/>
            <person name="Afrizal A."/>
            <person name="Clavel T."/>
        </authorList>
    </citation>
    <scope>NUCLEOTIDE SEQUENCE [LARGE SCALE GENOMIC DNA]</scope>
    <source>
        <strain evidence="21 22">CLA-KB-P66</strain>
    </source>
</reference>
<dbReference type="InterPro" id="IPR027417">
    <property type="entry name" value="P-loop_NTPase"/>
</dbReference>
<feature type="domain" description="AAA" evidence="20">
    <location>
        <begin position="596"/>
        <end position="706"/>
    </location>
</feature>
<evidence type="ECO:0000256" key="11">
    <source>
        <dbReference type="ARBA" id="ARBA00022840"/>
    </source>
</evidence>
<proteinExistence type="inferred from homology"/>
<dbReference type="EMBL" id="JALBUT010000003">
    <property type="protein sequence ID" value="MDX8415295.1"/>
    <property type="molecule type" value="Genomic_DNA"/>
</dbReference>
<keyword evidence="9" id="KW-0547">Nucleotide-binding</keyword>
<accession>A0ABU4WFF4</accession>
<evidence type="ECO:0000256" key="16">
    <source>
        <dbReference type="SAM" id="Coils"/>
    </source>
</evidence>
<evidence type="ECO:0000256" key="10">
    <source>
        <dbReference type="ARBA" id="ARBA00022777"/>
    </source>
</evidence>
<dbReference type="CDD" id="cd05387">
    <property type="entry name" value="BY-kinase"/>
    <property type="match status" value="1"/>
</dbReference>
<feature type="compositionally biased region" description="Acidic residues" evidence="17">
    <location>
        <begin position="786"/>
        <end position="806"/>
    </location>
</feature>
<evidence type="ECO:0000313" key="21">
    <source>
        <dbReference type="EMBL" id="MDX8415295.1"/>
    </source>
</evidence>
<keyword evidence="13 18" id="KW-0472">Membrane</keyword>
<evidence type="ECO:0000256" key="4">
    <source>
        <dbReference type="ARBA" id="ARBA00011903"/>
    </source>
</evidence>
<evidence type="ECO:0000256" key="2">
    <source>
        <dbReference type="ARBA" id="ARBA00007316"/>
    </source>
</evidence>
<protein>
    <recommendedName>
        <fullName evidence="4">non-specific protein-tyrosine kinase</fullName>
        <ecNumber evidence="4">2.7.10.2</ecNumber>
    </recommendedName>
</protein>
<dbReference type="SUPFAM" id="SSF52540">
    <property type="entry name" value="P-loop containing nucleoside triphosphate hydrolases"/>
    <property type="match status" value="1"/>
</dbReference>
<keyword evidence="16" id="KW-0175">Coiled coil</keyword>
<evidence type="ECO:0000256" key="17">
    <source>
        <dbReference type="SAM" id="MobiDB-lite"/>
    </source>
</evidence>
<evidence type="ECO:0000256" key="14">
    <source>
        <dbReference type="ARBA" id="ARBA00023137"/>
    </source>
</evidence>
<keyword evidence="8 18" id="KW-0812">Transmembrane</keyword>
<organism evidence="21 22">
    <name type="scientific">Intestinicryptomonas porci</name>
    <dbReference type="NCBI Taxonomy" id="2926320"/>
    <lineage>
        <taxon>Bacteria</taxon>
        <taxon>Pseudomonadati</taxon>
        <taxon>Verrucomicrobiota</taxon>
        <taxon>Opitutia</taxon>
        <taxon>Opitutales</taxon>
        <taxon>Intestinicryptomonaceae</taxon>
        <taxon>Intestinicryptomonas</taxon>
    </lineage>
</organism>
<dbReference type="PANTHER" id="PTHR32309:SF13">
    <property type="entry name" value="FERRIC ENTEROBACTIN TRANSPORT PROTEIN FEPE"/>
    <property type="match status" value="1"/>
</dbReference>
<dbReference type="Gene3D" id="3.40.50.300">
    <property type="entry name" value="P-loop containing nucleotide triphosphate hydrolases"/>
    <property type="match status" value="1"/>
</dbReference>
<dbReference type="InterPro" id="IPR050445">
    <property type="entry name" value="Bact_polysacc_biosynth/exp"/>
</dbReference>
<comment type="caution">
    <text evidence="21">The sequence shown here is derived from an EMBL/GenBank/DDBJ whole genome shotgun (WGS) entry which is preliminary data.</text>
</comment>
<dbReference type="Pfam" id="PF13614">
    <property type="entry name" value="AAA_31"/>
    <property type="match status" value="1"/>
</dbReference>
<dbReference type="InterPro" id="IPR005702">
    <property type="entry name" value="Wzc-like_C"/>
</dbReference>
<keyword evidence="7 21" id="KW-0808">Transferase</keyword>
<feature type="region of interest" description="Disordered" evidence="17">
    <location>
        <begin position="1"/>
        <end position="21"/>
    </location>
</feature>
<evidence type="ECO:0000256" key="1">
    <source>
        <dbReference type="ARBA" id="ARBA00004429"/>
    </source>
</evidence>
<keyword evidence="11" id="KW-0067">ATP-binding</keyword>
<feature type="region of interest" description="Disordered" evidence="17">
    <location>
        <begin position="780"/>
        <end position="806"/>
    </location>
</feature>